<dbReference type="Gene3D" id="3.20.20.60">
    <property type="entry name" value="Phosphoenolpyruvate-binding domains"/>
    <property type="match status" value="1"/>
</dbReference>
<evidence type="ECO:0000256" key="1">
    <source>
        <dbReference type="ARBA" id="ARBA00005568"/>
    </source>
</evidence>
<dbReference type="InterPro" id="IPR040442">
    <property type="entry name" value="Pyrv_kinase-like_dom_sf"/>
</dbReference>
<dbReference type="InterPro" id="IPR005000">
    <property type="entry name" value="Aldolase/citrate-lyase_domain"/>
</dbReference>
<evidence type="ECO:0000313" key="6">
    <source>
        <dbReference type="Proteomes" id="UP000177625"/>
    </source>
</evidence>
<dbReference type="GO" id="GO:0016832">
    <property type="term" value="F:aldehyde-lyase activity"/>
    <property type="evidence" value="ECO:0007669"/>
    <property type="project" value="TreeGrafter"/>
</dbReference>
<dbReference type="Pfam" id="PF03328">
    <property type="entry name" value="HpcH_HpaI"/>
    <property type="match status" value="1"/>
</dbReference>
<sequence length="197" mass="21160">MAGVTPFVRVPHQCGDGQIQKVLDAGAMGDNNPHIHTPADAQRAIDVSKYPHVGKQSLTGIIPHFVMQPVPTEETVRMVNACDSTVFIMVETADALVCVDELAALPWCDVLLVGANDLASEIGTLGNWDQDFIEALRKVGEAVKKHGKIFGIAGLYTRTDILDQVVNEFGARWIIGANDTGLLFGASKANNALIRSI</sequence>
<keyword evidence="6" id="KW-1185">Reference proteome</keyword>
<evidence type="ECO:0000256" key="3">
    <source>
        <dbReference type="ARBA" id="ARBA00023239"/>
    </source>
</evidence>
<proteinExistence type="inferred from homology"/>
<dbReference type="AlphaFoldDB" id="A0A1E1M0M6"/>
<dbReference type="EMBL" id="FJVC01000102">
    <property type="protein sequence ID" value="CZT42656.1"/>
    <property type="molecule type" value="Genomic_DNA"/>
</dbReference>
<dbReference type="InterPro" id="IPR015813">
    <property type="entry name" value="Pyrv/PenolPyrv_kinase-like_dom"/>
</dbReference>
<evidence type="ECO:0000256" key="2">
    <source>
        <dbReference type="ARBA" id="ARBA00022723"/>
    </source>
</evidence>
<comment type="similarity">
    <text evidence="1">Belongs to the HpcH/HpaI aldolase family.</text>
</comment>
<dbReference type="PANTHER" id="PTHR30502:SF0">
    <property type="entry name" value="PHOSPHOENOLPYRUVATE CARBOXYLASE FAMILY PROTEIN"/>
    <property type="match status" value="1"/>
</dbReference>
<protein>
    <recommendedName>
        <fullName evidence="4">HpcH/HpaI aldolase/citrate lyase domain-containing protein</fullName>
    </recommendedName>
</protein>
<dbReference type="GO" id="GO:0046872">
    <property type="term" value="F:metal ion binding"/>
    <property type="evidence" value="ECO:0007669"/>
    <property type="project" value="UniProtKB-KW"/>
</dbReference>
<keyword evidence="3" id="KW-0456">Lyase</keyword>
<reference evidence="6" key="1">
    <citation type="submission" date="2016-03" db="EMBL/GenBank/DDBJ databases">
        <authorList>
            <person name="Guldener U."/>
        </authorList>
    </citation>
    <scope>NUCLEOTIDE SEQUENCE [LARGE SCALE GENOMIC DNA]</scope>
</reference>
<evidence type="ECO:0000259" key="4">
    <source>
        <dbReference type="Pfam" id="PF03328"/>
    </source>
</evidence>
<name>A0A1E1M0M6_RHYSE</name>
<dbReference type="PANTHER" id="PTHR30502">
    <property type="entry name" value="2-KETO-3-DEOXY-L-RHAMNONATE ALDOLASE"/>
    <property type="match status" value="1"/>
</dbReference>
<keyword evidence="2" id="KW-0479">Metal-binding</keyword>
<feature type="domain" description="HpcH/HpaI aldolase/citrate lyase" evidence="4">
    <location>
        <begin position="4"/>
        <end position="168"/>
    </location>
</feature>
<organism evidence="5 6">
    <name type="scientific">Rhynchosporium secalis</name>
    <name type="common">Barley scald fungus</name>
    <dbReference type="NCBI Taxonomy" id="38038"/>
    <lineage>
        <taxon>Eukaryota</taxon>
        <taxon>Fungi</taxon>
        <taxon>Dikarya</taxon>
        <taxon>Ascomycota</taxon>
        <taxon>Pezizomycotina</taxon>
        <taxon>Leotiomycetes</taxon>
        <taxon>Helotiales</taxon>
        <taxon>Ploettnerulaceae</taxon>
        <taxon>Rhynchosporium</taxon>
    </lineage>
</organism>
<evidence type="ECO:0000313" key="5">
    <source>
        <dbReference type="EMBL" id="CZT42656.1"/>
    </source>
</evidence>
<dbReference type="InterPro" id="IPR050251">
    <property type="entry name" value="HpcH-HpaI_aldolase"/>
</dbReference>
<dbReference type="SUPFAM" id="SSF51621">
    <property type="entry name" value="Phosphoenolpyruvate/pyruvate domain"/>
    <property type="match status" value="1"/>
</dbReference>
<accession>A0A1E1M0M6</accession>
<dbReference type="Proteomes" id="UP000177625">
    <property type="component" value="Unassembled WGS sequence"/>
</dbReference>
<dbReference type="GO" id="GO:0005737">
    <property type="term" value="C:cytoplasm"/>
    <property type="evidence" value="ECO:0007669"/>
    <property type="project" value="TreeGrafter"/>
</dbReference>
<gene>
    <name evidence="5" type="ORF">RSE6_02592</name>
</gene>